<keyword evidence="3" id="KW-1185">Reference proteome</keyword>
<evidence type="ECO:0000313" key="2">
    <source>
        <dbReference type="EnsemblPlants" id="Bo8g059190.1"/>
    </source>
</evidence>
<accession>A0A0D3DNV1</accession>
<evidence type="ECO:0000256" key="1">
    <source>
        <dbReference type="SAM" id="MobiDB-lite"/>
    </source>
</evidence>
<dbReference type="HOGENOM" id="CLU_1621327_0_0_1"/>
<evidence type="ECO:0000313" key="3">
    <source>
        <dbReference type="Proteomes" id="UP000032141"/>
    </source>
</evidence>
<protein>
    <submittedName>
        <fullName evidence="2">Uncharacterized protein</fullName>
    </submittedName>
</protein>
<dbReference type="AlphaFoldDB" id="A0A0D3DNV1"/>
<feature type="region of interest" description="Disordered" evidence="1">
    <location>
        <begin position="1"/>
        <end position="26"/>
    </location>
</feature>
<dbReference type="EnsemblPlants" id="Bo8g059190.1">
    <property type="protein sequence ID" value="Bo8g059190.1"/>
    <property type="gene ID" value="Bo8g059190"/>
</dbReference>
<reference evidence="2 3" key="1">
    <citation type="journal article" date="2014" name="Genome Biol.">
        <title>Transcriptome and methylome profiling reveals relics of genome dominance in the mesopolyploid Brassica oleracea.</title>
        <authorList>
            <person name="Parkin I.A."/>
            <person name="Koh C."/>
            <person name="Tang H."/>
            <person name="Robinson S.J."/>
            <person name="Kagale S."/>
            <person name="Clarke W.E."/>
            <person name="Town C.D."/>
            <person name="Nixon J."/>
            <person name="Krishnakumar V."/>
            <person name="Bidwell S.L."/>
            <person name="Denoeud F."/>
            <person name="Belcram H."/>
            <person name="Links M.G."/>
            <person name="Just J."/>
            <person name="Clarke C."/>
            <person name="Bender T."/>
            <person name="Huebert T."/>
            <person name="Mason A.S."/>
            <person name="Pires J.C."/>
            <person name="Barker G."/>
            <person name="Moore J."/>
            <person name="Walley P.G."/>
            <person name="Manoli S."/>
            <person name="Batley J."/>
            <person name="Edwards D."/>
            <person name="Nelson M.N."/>
            <person name="Wang X."/>
            <person name="Paterson A.H."/>
            <person name="King G."/>
            <person name="Bancroft I."/>
            <person name="Chalhoub B."/>
            <person name="Sharpe A.G."/>
        </authorList>
    </citation>
    <scope>NUCLEOTIDE SEQUENCE</scope>
    <source>
        <strain evidence="2 3">cv. TO1000</strain>
    </source>
</reference>
<proteinExistence type="predicted"/>
<feature type="compositionally biased region" description="Basic and acidic residues" evidence="1">
    <location>
        <begin position="1"/>
        <end position="10"/>
    </location>
</feature>
<dbReference type="Proteomes" id="UP000032141">
    <property type="component" value="Chromosome C8"/>
</dbReference>
<name>A0A0D3DNV1_BRAOL</name>
<reference evidence="2" key="2">
    <citation type="submission" date="2015-03" db="UniProtKB">
        <authorList>
            <consortium name="EnsemblPlants"/>
        </authorList>
    </citation>
    <scope>IDENTIFICATION</scope>
</reference>
<sequence>MERERGREIVGEGSSMSSREQRNLREQERRMLTSASTYRTSDIIHDSIEREVSIPGIQPYKMNLTMDLNMKRVMLYQLLNVFEEEGAQVMNANLQKLNDRVIILYNHSPAFESSPLRLAPHRHFWLAMPSLKGEEYAITALSEKVCGERDRLGSFVCDKKERLL</sequence>
<organism evidence="2 3">
    <name type="scientific">Brassica oleracea var. oleracea</name>
    <dbReference type="NCBI Taxonomy" id="109376"/>
    <lineage>
        <taxon>Eukaryota</taxon>
        <taxon>Viridiplantae</taxon>
        <taxon>Streptophyta</taxon>
        <taxon>Embryophyta</taxon>
        <taxon>Tracheophyta</taxon>
        <taxon>Spermatophyta</taxon>
        <taxon>Magnoliopsida</taxon>
        <taxon>eudicotyledons</taxon>
        <taxon>Gunneridae</taxon>
        <taxon>Pentapetalae</taxon>
        <taxon>rosids</taxon>
        <taxon>malvids</taxon>
        <taxon>Brassicales</taxon>
        <taxon>Brassicaceae</taxon>
        <taxon>Brassiceae</taxon>
        <taxon>Brassica</taxon>
    </lineage>
</organism>
<dbReference type="Gramene" id="Bo8g059190.1">
    <property type="protein sequence ID" value="Bo8g059190.1"/>
    <property type="gene ID" value="Bo8g059190"/>
</dbReference>